<dbReference type="InterPro" id="IPR011009">
    <property type="entry name" value="Kinase-like_dom_sf"/>
</dbReference>
<dbReference type="OrthoDB" id="542352at2759"/>
<feature type="transmembrane region" description="Helical" evidence="8">
    <location>
        <begin position="162"/>
        <end position="187"/>
    </location>
</feature>
<feature type="transmembrane region" description="Helical" evidence="8">
    <location>
        <begin position="1236"/>
        <end position="1256"/>
    </location>
</feature>
<feature type="transmembrane region" description="Helical" evidence="8">
    <location>
        <begin position="260"/>
        <end position="280"/>
    </location>
</feature>
<dbReference type="CDD" id="cd00130">
    <property type="entry name" value="PAS"/>
    <property type="match status" value="1"/>
</dbReference>
<keyword evidence="8" id="KW-1133">Transmembrane helix</keyword>
<evidence type="ECO:0000313" key="12">
    <source>
        <dbReference type="Proteomes" id="UP000008983"/>
    </source>
</evidence>
<dbReference type="OMA" id="WFLISIN"/>
<dbReference type="EC" id="2.7.11.24" evidence="11"/>
<dbReference type="Pfam" id="PF25474">
    <property type="entry name" value="TPR_TmcB"/>
    <property type="match status" value="1"/>
</dbReference>
<dbReference type="InterPro" id="IPR052994">
    <property type="entry name" value="Tiny_macrocysts_regulators"/>
</dbReference>
<dbReference type="InterPro" id="IPR057352">
    <property type="entry name" value="TPR_TmcB/C"/>
</dbReference>
<dbReference type="PANTHER" id="PTHR31600:SF2">
    <property type="entry name" value="GAMETE ENRICHED GENE 10 PROTEIN-RELATED"/>
    <property type="match status" value="1"/>
</dbReference>
<dbReference type="SUPFAM" id="SSF55785">
    <property type="entry name" value="PYP-like sensor domain (PAS domain)"/>
    <property type="match status" value="1"/>
</dbReference>
<protein>
    <submittedName>
        <fullName evidence="11">PAS domain S-box family protein</fullName>
        <ecNumber evidence="11">1.6.5.3</ecNumber>
        <ecNumber evidence="11">2.7.11.24</ecNumber>
        <ecNumber evidence="11">2.7.13.3</ecNumber>
    </submittedName>
</protein>
<dbReference type="Pfam" id="PF00069">
    <property type="entry name" value="Pkinase"/>
    <property type="match status" value="1"/>
</dbReference>
<keyword evidence="11" id="KW-0560">Oxidoreductase</keyword>
<dbReference type="Gene3D" id="3.30.200.20">
    <property type="entry name" value="Phosphorylase Kinase, domain 1"/>
    <property type="match status" value="1"/>
</dbReference>
<dbReference type="InterPro" id="IPR000719">
    <property type="entry name" value="Prot_kinase_dom"/>
</dbReference>
<reference evidence="11 12" key="1">
    <citation type="submission" date="2011-07" db="EMBL/GenBank/DDBJ databases">
        <authorList>
            <person name="Coyne R."/>
            <person name="Brami D."/>
            <person name="Johnson J."/>
            <person name="Hostetler J."/>
            <person name="Hannick L."/>
            <person name="Clark T."/>
            <person name="Cassidy-Hanley D."/>
            <person name="Inman J."/>
        </authorList>
    </citation>
    <scope>NUCLEOTIDE SEQUENCE [LARGE SCALE GENOMIC DNA]</scope>
    <source>
        <strain evidence="11 12">G5</strain>
    </source>
</reference>
<evidence type="ECO:0000256" key="3">
    <source>
        <dbReference type="ARBA" id="ARBA00022741"/>
    </source>
</evidence>
<dbReference type="InterPro" id="IPR009305">
    <property type="entry name" value="Mpo1-like"/>
</dbReference>
<evidence type="ECO:0000256" key="8">
    <source>
        <dbReference type="SAM" id="Phobius"/>
    </source>
</evidence>
<dbReference type="RefSeq" id="XP_004030861.1">
    <property type="nucleotide sequence ID" value="XM_004030813.1"/>
</dbReference>
<keyword evidence="7" id="KW-0175">Coiled coil</keyword>
<evidence type="ECO:0000259" key="9">
    <source>
        <dbReference type="PROSITE" id="PS50011"/>
    </source>
</evidence>
<keyword evidence="12" id="KW-1185">Reference proteome</keyword>
<dbReference type="InParanoid" id="G0QYR4"/>
<keyword evidence="3 6" id="KW-0547">Nucleotide-binding</keyword>
<name>G0QYR4_ICHMU</name>
<keyword evidence="2 11" id="KW-0808">Transferase</keyword>
<dbReference type="Gene3D" id="1.10.510.10">
    <property type="entry name" value="Transferase(Phosphotransferase) domain 1"/>
    <property type="match status" value="1"/>
</dbReference>
<feature type="domain" description="PAS" evidence="10">
    <location>
        <begin position="627"/>
        <end position="678"/>
    </location>
</feature>
<dbReference type="PROSITE" id="PS00107">
    <property type="entry name" value="PROTEIN_KINASE_ATP"/>
    <property type="match status" value="1"/>
</dbReference>
<feature type="binding site" evidence="6">
    <location>
        <position position="1583"/>
    </location>
    <ligand>
        <name>ATP</name>
        <dbReference type="ChEBI" id="CHEBI:30616"/>
    </ligand>
</feature>
<feature type="coiled-coil region" evidence="7">
    <location>
        <begin position="932"/>
        <end position="1030"/>
    </location>
</feature>
<dbReference type="Gene3D" id="3.30.450.20">
    <property type="entry name" value="PAS domain"/>
    <property type="match status" value="1"/>
</dbReference>
<sequence>MNNHYQQILFQLQFIIFKYIISLFILLQYNNKKLKIKKKIKIQNVWDTSKADDIAAAFGYPGLIHIYRKSDYMIYLSYFYMSLIIIVLFFFMFLYTYILIAKQKQINYLLINIQQIIINLIIYILYVPFLDIFIIIINCQSTKGQMKLAIYPNEVCWSGMHIFNGACGIVGISLLEIFAYLFSYLYFNGISNNKKTNSVQNSRHVLTDHYNLCILVFSYNFLSSKEFNGVLIAIYFIGSNLVFYMIYTRMPFNNQIVQRYQSLFTTVYVWTSIMLSLTYLTEKKVFHGLLYAWAIGLPLIMFIIFWIPIKQNQETFTMNVNINNFTSPQQVIQHANYVQKLIQNDISKTQTSHLLNGYIQFHNKTCLSVNCPMNKIKYKQQNQNQQEIQNKDQKKLNQKIIKQDKRYIFCYEMLSKLYEAAIATYPQDVSLRIAYSVFLMKVLKSKQNAINEITEAENLKISYDDFFTIYQIKRTLETEINQAFLDGNIEYSEQRNLEGQIQHLRIAMEQTVSLLIEFWSQFLDERPDLIKLYDIGSKLFPLKQMVDLIWKKLSRNQGEQLPKLFRIYSKYLIEIFNDKQQGKELLDKASQFEKSQINRRDFHFNYSIEQNLDGNQDAMIFMTLDEDRIGQIISTNLSCVSLFGYAKTELLNKNVSFLMPFVYAKYHDQILKRYIETNEGTMINKDKIVYGKNKNGYVFPITINIKPIFQALKYGMEFIAIFKKEKIVKNYAVAIATPEYLIKDISSNSLNILGIDLKTISLQSVYLNNLINDIQQYKQCYLNKNGKQIEYTFPKINEDLVLFNKGNYIVKLNVWLIELQFKIKEKDKAGFIFRVELQQPKNINLMNSSINKSRVKQQKKNSINSQELDSRQNYKLNDFLFKAKIDKNYFIFQGEYKAGLINENPNNQNSISIRYENKDSSLGLSNSNEIIVSQLANQKEQIQNENILQNKKKIDYGQGFKTLRLIKSVLRDIDKEQSNIELSESELEQENKQEKQNKLNHKQNQNIDLNQFCESDLNSAKELNQELSAQSESATVSSLKYFSIFVIICMILIATLDFSLMQLQISTQNNLLKSIILVSNRMSEVNEVISLTRELLFLAKKIRQPPQYSENSLSPSFESDEKVLRNKIQTCVVEIEFLTIKIQEIYQDSNDIVKIYFEKGSFQEFQLSYSTQQFISKTHNIIKLQLSEIKESQSDVFFILFNGLNDYFLQLKNQYFQIVSNSQKNFEEIISQSQTFLFISISVMLIFSLIVTVLLGKTMFAKLLILSVFLEIPENTAKYLYLKCDNFLAQLGSEEEDQVHSEIELNVDEKNNNNDKANFLVKRKKKFKNTDNGNIRFLLKMLIVAVFIEAYFIFNYILGNNNIQIIKDLQQEYNFTNFVEPYYSFTQNALKQHIFDSTWTILNSNSLTIVNNLIDNLYEFDSNLHQEHAKNSDQHNNSANYLDFFKSVMFDDACIVIVQQKGASQTECEQFSQGLVRQLITTVFYLGGWVLNNILYSIAQNNNFCTFHFRTALIINILAWITQFIGHGVFEKRSPALLDNILYTLSAPNFVTIEYNKVGSGTYGTVIACIDKENNNQLVSIKKIEKAFEHNIYTRRTIREIKLQRLLKHENVLGITQLILPLTRQDFNDIYLVQPLMQSDFREVLNSNQELNEEHLQYFMYQIFRGLKYIHSGRIVHRDLKPKNILSNYEGDLKICDFGFARYLENKLRANDLSEYVTARWYRAPEILLSQKNYDYKVDIWSAGIIMAEIIKRRPFVQGISSHDQIIGLLQVLGTPEIQNIKNIGYRSIFQSLPKFEKINLNKIFPQASELALDLLKQLLEFDPDLRFSAQQALEHPFFQYYIVLKMNNKEMKQILQNLNMNNMNQMRNNQKVFYFYQTFYNFFCYQIFYMKKFQYIILKILNNNILKNQKKDKVFIIILYKKVKLGIRLYLFFFNKKINYLFFKVKYYLRKQYIERQ</sequence>
<dbReference type="GeneID" id="14905730"/>
<feature type="transmembrane region" description="Helical" evidence="8">
    <location>
        <begin position="1874"/>
        <end position="1891"/>
    </location>
</feature>
<dbReference type="InterPro" id="IPR035965">
    <property type="entry name" value="PAS-like_dom_sf"/>
</dbReference>
<evidence type="ECO:0000313" key="11">
    <source>
        <dbReference type="EMBL" id="EGR29625.1"/>
    </source>
</evidence>
<feature type="domain" description="Protein kinase" evidence="9">
    <location>
        <begin position="1552"/>
        <end position="1839"/>
    </location>
</feature>
<evidence type="ECO:0000256" key="6">
    <source>
        <dbReference type="PROSITE-ProRule" id="PRU10141"/>
    </source>
</evidence>
<dbReference type="InterPro" id="IPR017441">
    <property type="entry name" value="Protein_kinase_ATP_BS"/>
</dbReference>
<gene>
    <name evidence="11" type="ORF">IMG5_151720</name>
</gene>
<dbReference type="GO" id="GO:0016491">
    <property type="term" value="F:oxidoreductase activity"/>
    <property type="evidence" value="ECO:0007669"/>
    <property type="project" value="UniProtKB-KW"/>
</dbReference>
<feature type="transmembrane region" description="Helical" evidence="8">
    <location>
        <begin position="1041"/>
        <end position="1061"/>
    </location>
</feature>
<dbReference type="Proteomes" id="UP000008983">
    <property type="component" value="Unassembled WGS sequence"/>
</dbReference>
<dbReference type="PROSITE" id="PS50112">
    <property type="entry name" value="PAS"/>
    <property type="match status" value="1"/>
</dbReference>
<dbReference type="EC" id="2.7.13.3" evidence="11"/>
<evidence type="ECO:0000256" key="2">
    <source>
        <dbReference type="ARBA" id="ARBA00022679"/>
    </source>
</evidence>
<dbReference type="GO" id="GO:0005524">
    <property type="term" value="F:ATP binding"/>
    <property type="evidence" value="ECO:0007669"/>
    <property type="project" value="UniProtKB-UniRule"/>
</dbReference>
<dbReference type="SMART" id="SM00220">
    <property type="entry name" value="S_TKc"/>
    <property type="match status" value="1"/>
</dbReference>
<dbReference type="FunFam" id="3.30.200.20:FF:000046">
    <property type="entry name" value="Mitogen-activated protein kinase"/>
    <property type="match status" value="1"/>
</dbReference>
<proteinExistence type="predicted"/>
<dbReference type="FunFam" id="1.10.510.10:FF:000624">
    <property type="entry name" value="Mitogen-activated protein kinase"/>
    <property type="match status" value="1"/>
</dbReference>
<dbReference type="PROSITE" id="PS50011">
    <property type="entry name" value="PROTEIN_KINASE_DOM"/>
    <property type="match status" value="1"/>
</dbReference>
<evidence type="ECO:0000256" key="7">
    <source>
        <dbReference type="SAM" id="Coils"/>
    </source>
</evidence>
<dbReference type="Pfam" id="PF13426">
    <property type="entry name" value="PAS_9"/>
    <property type="match status" value="1"/>
</dbReference>
<dbReference type="InterPro" id="IPR000014">
    <property type="entry name" value="PAS"/>
</dbReference>
<feature type="transmembrane region" description="Helical" evidence="8">
    <location>
        <begin position="78"/>
        <end position="100"/>
    </location>
</feature>
<evidence type="ECO:0000256" key="4">
    <source>
        <dbReference type="ARBA" id="ARBA00022777"/>
    </source>
</evidence>
<dbReference type="EC" id="1.6.5.3" evidence="11"/>
<keyword evidence="4" id="KW-0418">Kinase</keyword>
<feature type="transmembrane region" description="Helical" evidence="8">
    <location>
        <begin position="227"/>
        <end position="248"/>
    </location>
</feature>
<feature type="transmembrane region" description="Helical" evidence="8">
    <location>
        <begin position="120"/>
        <end position="141"/>
    </location>
</feature>
<keyword evidence="8" id="KW-0812">Transmembrane</keyword>
<dbReference type="Pfam" id="PF06127">
    <property type="entry name" value="Mpo1-like"/>
    <property type="match status" value="1"/>
</dbReference>
<dbReference type="PANTHER" id="PTHR31600">
    <property type="entry name" value="TINY MACROCYSTS PROTEIN B-RELATED"/>
    <property type="match status" value="1"/>
</dbReference>
<evidence type="ECO:0000259" key="10">
    <source>
        <dbReference type="PROSITE" id="PS50112"/>
    </source>
</evidence>
<dbReference type="STRING" id="857967.G0QYR4"/>
<dbReference type="GO" id="GO:0004707">
    <property type="term" value="F:MAP kinase activity"/>
    <property type="evidence" value="ECO:0007669"/>
    <property type="project" value="UniProtKB-EC"/>
</dbReference>
<feature type="transmembrane region" description="Helical" evidence="8">
    <location>
        <begin position="1337"/>
        <end position="1358"/>
    </location>
</feature>
<evidence type="ECO:0000256" key="1">
    <source>
        <dbReference type="ARBA" id="ARBA00022527"/>
    </source>
</evidence>
<keyword evidence="8" id="KW-0472">Membrane</keyword>
<evidence type="ECO:0000256" key="5">
    <source>
        <dbReference type="ARBA" id="ARBA00022840"/>
    </source>
</evidence>
<keyword evidence="5 6" id="KW-0067">ATP-binding</keyword>
<feature type="transmembrane region" description="Helical" evidence="8">
    <location>
        <begin position="12"/>
        <end position="29"/>
    </location>
</feature>
<dbReference type="SUPFAM" id="SSF56112">
    <property type="entry name" value="Protein kinase-like (PK-like)"/>
    <property type="match status" value="1"/>
</dbReference>
<organism evidence="11 12">
    <name type="scientific">Ichthyophthirius multifiliis</name>
    <name type="common">White spot disease agent</name>
    <name type="synonym">Ich</name>
    <dbReference type="NCBI Taxonomy" id="5932"/>
    <lineage>
        <taxon>Eukaryota</taxon>
        <taxon>Sar</taxon>
        <taxon>Alveolata</taxon>
        <taxon>Ciliophora</taxon>
        <taxon>Intramacronucleata</taxon>
        <taxon>Oligohymenophorea</taxon>
        <taxon>Hymenostomatida</taxon>
        <taxon>Ophryoglenina</taxon>
        <taxon>Ichthyophthirius</taxon>
    </lineage>
</organism>
<feature type="transmembrane region" description="Helical" evidence="8">
    <location>
        <begin position="286"/>
        <end position="309"/>
    </location>
</feature>
<dbReference type="EMBL" id="GL984125">
    <property type="protein sequence ID" value="EGR29625.1"/>
    <property type="molecule type" value="Genomic_DNA"/>
</dbReference>
<dbReference type="NCBIfam" id="TIGR00229">
    <property type="entry name" value="sensory_box"/>
    <property type="match status" value="1"/>
</dbReference>
<keyword evidence="1" id="KW-0723">Serine/threonine-protein kinase</keyword>
<dbReference type="GO" id="GO:0004673">
    <property type="term" value="F:protein histidine kinase activity"/>
    <property type="evidence" value="ECO:0007669"/>
    <property type="project" value="UniProtKB-EC"/>
</dbReference>
<dbReference type="eggNOG" id="KOG0660">
    <property type="taxonomic scope" value="Eukaryota"/>
</dbReference>
<accession>G0QYR4</accession>